<keyword evidence="4 8" id="KW-1133">Transmembrane helix</keyword>
<keyword evidence="5 8" id="KW-0472">Membrane</keyword>
<comment type="subcellular location">
    <subcellularLocation>
        <location evidence="1">Membrane</location>
        <topology evidence="1">Multi-pass membrane protein</topology>
    </subcellularLocation>
</comment>
<feature type="region of interest" description="Disordered" evidence="7">
    <location>
        <begin position="142"/>
        <end position="163"/>
    </location>
</feature>
<dbReference type="Pfam" id="PF05478">
    <property type="entry name" value="Prominin"/>
    <property type="match status" value="1"/>
</dbReference>
<feature type="non-terminal residue" evidence="9">
    <location>
        <position position="1"/>
    </location>
</feature>
<proteinExistence type="inferred from homology"/>
<dbReference type="InterPro" id="IPR008795">
    <property type="entry name" value="Prominin"/>
</dbReference>
<accession>A0AAQ4F400</accession>
<organism evidence="9 10">
    <name type="scientific">Amblyomma americanum</name>
    <name type="common">Lone star tick</name>
    <dbReference type="NCBI Taxonomy" id="6943"/>
    <lineage>
        <taxon>Eukaryota</taxon>
        <taxon>Metazoa</taxon>
        <taxon>Ecdysozoa</taxon>
        <taxon>Arthropoda</taxon>
        <taxon>Chelicerata</taxon>
        <taxon>Arachnida</taxon>
        <taxon>Acari</taxon>
        <taxon>Parasitiformes</taxon>
        <taxon>Ixodida</taxon>
        <taxon>Ixodoidea</taxon>
        <taxon>Ixodidae</taxon>
        <taxon>Amblyomminae</taxon>
        <taxon>Amblyomma</taxon>
    </lineage>
</organism>
<dbReference type="AlphaFoldDB" id="A0AAQ4F400"/>
<dbReference type="PANTHER" id="PTHR22730:SF1">
    <property type="entry name" value="PROMININ-LIKE PROTEIN"/>
    <property type="match status" value="1"/>
</dbReference>
<dbReference type="EMBL" id="JARKHS020007483">
    <property type="protein sequence ID" value="KAK8781631.1"/>
    <property type="molecule type" value="Genomic_DNA"/>
</dbReference>
<sequence length="163" mass="17917">VYAVELIDEAGKQLQNDVNRTVETAKTYKDKFIGLVQQYLNHTRKGVEENVGDCRALFAVYSATVGSVCDDILLPLNGYWFSVAAFLIVGIPAVMFALCLASLYARVDPATLYLDPLSPVDSDHVSGGSYMDSDTIPLARLKKAPPQQNGQDNKGYDNHPYQL</sequence>
<evidence type="ECO:0000256" key="5">
    <source>
        <dbReference type="ARBA" id="ARBA00023136"/>
    </source>
</evidence>
<keyword evidence="6" id="KW-0325">Glycoprotein</keyword>
<gene>
    <name evidence="9" type="ORF">V5799_017028</name>
</gene>
<evidence type="ECO:0000313" key="10">
    <source>
        <dbReference type="Proteomes" id="UP001321473"/>
    </source>
</evidence>
<dbReference type="PANTHER" id="PTHR22730">
    <property type="entry name" value="PROMININ PROM PROTEIN"/>
    <property type="match status" value="1"/>
</dbReference>
<evidence type="ECO:0000256" key="4">
    <source>
        <dbReference type="ARBA" id="ARBA00022989"/>
    </source>
</evidence>
<feature type="transmembrane region" description="Helical" evidence="8">
    <location>
        <begin position="79"/>
        <end position="104"/>
    </location>
</feature>
<comment type="similarity">
    <text evidence="2">Belongs to the prominin family.</text>
</comment>
<keyword evidence="10" id="KW-1185">Reference proteome</keyword>
<name>A0AAQ4F400_AMBAM</name>
<evidence type="ECO:0000256" key="2">
    <source>
        <dbReference type="ARBA" id="ARBA00006058"/>
    </source>
</evidence>
<dbReference type="GO" id="GO:0016020">
    <property type="term" value="C:membrane"/>
    <property type="evidence" value="ECO:0007669"/>
    <property type="project" value="UniProtKB-SubCell"/>
</dbReference>
<evidence type="ECO:0000256" key="6">
    <source>
        <dbReference type="ARBA" id="ARBA00023180"/>
    </source>
</evidence>
<comment type="caution">
    <text evidence="9">The sequence shown here is derived from an EMBL/GenBank/DDBJ whole genome shotgun (WGS) entry which is preliminary data.</text>
</comment>
<dbReference type="Proteomes" id="UP001321473">
    <property type="component" value="Unassembled WGS sequence"/>
</dbReference>
<reference evidence="9 10" key="1">
    <citation type="journal article" date="2023" name="Arcadia Sci">
        <title>De novo assembly of a long-read Amblyomma americanum tick genome.</title>
        <authorList>
            <person name="Chou S."/>
            <person name="Poskanzer K.E."/>
            <person name="Rollins M."/>
            <person name="Thuy-Boun P.S."/>
        </authorList>
    </citation>
    <scope>NUCLEOTIDE SEQUENCE [LARGE SCALE GENOMIC DNA]</scope>
    <source>
        <strain evidence="9">F_SG_1</strain>
        <tissue evidence="9">Salivary glands</tissue>
    </source>
</reference>
<protein>
    <submittedName>
        <fullName evidence="9">Uncharacterized protein</fullName>
    </submittedName>
</protein>
<keyword evidence="3 8" id="KW-0812">Transmembrane</keyword>
<evidence type="ECO:0000256" key="8">
    <source>
        <dbReference type="SAM" id="Phobius"/>
    </source>
</evidence>
<evidence type="ECO:0000313" key="9">
    <source>
        <dbReference type="EMBL" id="KAK8781631.1"/>
    </source>
</evidence>
<evidence type="ECO:0000256" key="3">
    <source>
        <dbReference type="ARBA" id="ARBA00022692"/>
    </source>
</evidence>
<evidence type="ECO:0000256" key="7">
    <source>
        <dbReference type="SAM" id="MobiDB-lite"/>
    </source>
</evidence>
<evidence type="ECO:0000256" key="1">
    <source>
        <dbReference type="ARBA" id="ARBA00004141"/>
    </source>
</evidence>